<organism evidence="9 10">
    <name type="scientific">Halorhodospira halochloris</name>
    <name type="common">Ectothiorhodospira halochloris</name>
    <dbReference type="NCBI Taxonomy" id="1052"/>
    <lineage>
        <taxon>Bacteria</taxon>
        <taxon>Pseudomonadati</taxon>
        <taxon>Pseudomonadota</taxon>
        <taxon>Gammaproteobacteria</taxon>
        <taxon>Chromatiales</taxon>
        <taxon>Ectothiorhodospiraceae</taxon>
        <taxon>Halorhodospira</taxon>
    </lineage>
</organism>
<dbReference type="GO" id="GO:0015940">
    <property type="term" value="P:pantothenate biosynthetic process"/>
    <property type="evidence" value="ECO:0007669"/>
    <property type="project" value="UniProtKB-UniRule"/>
</dbReference>
<dbReference type="InterPro" id="IPR042176">
    <property type="entry name" value="Pantoate_ligase_C"/>
</dbReference>
<protein>
    <recommendedName>
        <fullName evidence="8">Pantothenate synthetase</fullName>
        <shortName evidence="8">PS</shortName>
        <ecNumber evidence="8">6.3.2.1</ecNumber>
    </recommendedName>
    <alternativeName>
        <fullName evidence="8">Pantoate--beta-alanine ligase</fullName>
    </alternativeName>
    <alternativeName>
        <fullName evidence="8">Pantoate-activating enzyme</fullName>
    </alternativeName>
</protein>
<dbReference type="NCBIfam" id="TIGR00018">
    <property type="entry name" value="panC"/>
    <property type="match status" value="1"/>
</dbReference>
<evidence type="ECO:0000256" key="6">
    <source>
        <dbReference type="ARBA" id="ARBA00022840"/>
    </source>
</evidence>
<evidence type="ECO:0000313" key="10">
    <source>
        <dbReference type="Proteomes" id="UP000218890"/>
    </source>
</evidence>
<comment type="subunit">
    <text evidence="8">Homodimer.</text>
</comment>
<dbReference type="FunFam" id="3.40.50.620:FF:000013">
    <property type="entry name" value="Pantothenate synthetase"/>
    <property type="match status" value="1"/>
</dbReference>
<dbReference type="Gene3D" id="3.40.50.620">
    <property type="entry name" value="HUPs"/>
    <property type="match status" value="1"/>
</dbReference>
<dbReference type="GO" id="GO:0005829">
    <property type="term" value="C:cytosol"/>
    <property type="evidence" value="ECO:0007669"/>
    <property type="project" value="TreeGrafter"/>
</dbReference>
<comment type="similarity">
    <text evidence="2 8">Belongs to the pantothenate synthetase family.</text>
</comment>
<dbReference type="AlphaFoldDB" id="A0A0X8X915"/>
<keyword evidence="6 8" id="KW-0067">ATP-binding</keyword>
<feature type="binding site" evidence="8">
    <location>
        <position position="61"/>
    </location>
    <ligand>
        <name>(R)-pantoate</name>
        <dbReference type="ChEBI" id="CHEBI:15980"/>
    </ligand>
</feature>
<dbReference type="PANTHER" id="PTHR21299:SF1">
    <property type="entry name" value="PANTOATE--BETA-ALANINE LIGASE"/>
    <property type="match status" value="1"/>
</dbReference>
<feature type="binding site" evidence="8">
    <location>
        <begin position="148"/>
        <end position="151"/>
    </location>
    <ligand>
        <name>ATP</name>
        <dbReference type="ChEBI" id="CHEBI:30616"/>
    </ligand>
</feature>
<dbReference type="InterPro" id="IPR014729">
    <property type="entry name" value="Rossmann-like_a/b/a_fold"/>
</dbReference>
<reference evidence="9" key="1">
    <citation type="submission" date="2016-02" db="EMBL/GenBank/DDBJ databases">
        <title>Halorhodospira halochloris DSM-1059 complete genome, version 2.</title>
        <authorList>
            <person name="Tsukatani Y."/>
        </authorList>
    </citation>
    <scope>NUCLEOTIDE SEQUENCE</scope>
    <source>
        <strain evidence="9">DSM 1059</strain>
    </source>
</reference>
<feature type="binding site" evidence="8">
    <location>
        <begin position="30"/>
        <end position="37"/>
    </location>
    <ligand>
        <name>ATP</name>
        <dbReference type="ChEBI" id="CHEBI:30616"/>
    </ligand>
</feature>
<feature type="active site" description="Proton donor" evidence="8">
    <location>
        <position position="37"/>
    </location>
</feature>
<dbReference type="InterPro" id="IPR003721">
    <property type="entry name" value="Pantoate_ligase"/>
</dbReference>
<keyword evidence="8" id="KW-0963">Cytoplasm</keyword>
<comment type="subcellular location">
    <subcellularLocation>
        <location evidence="8">Cytoplasm</location>
    </subcellularLocation>
</comment>
<keyword evidence="5 8" id="KW-0547">Nucleotide-binding</keyword>
<dbReference type="Gene3D" id="3.30.1300.10">
    <property type="entry name" value="Pantoate-beta-alanine ligase, C-terminal domain"/>
    <property type="match status" value="1"/>
</dbReference>
<dbReference type="SUPFAM" id="SSF52374">
    <property type="entry name" value="Nucleotidylyl transferase"/>
    <property type="match status" value="1"/>
</dbReference>
<evidence type="ECO:0000256" key="8">
    <source>
        <dbReference type="HAMAP-Rule" id="MF_00158"/>
    </source>
</evidence>
<dbReference type="Pfam" id="PF02569">
    <property type="entry name" value="Pantoate_ligase"/>
    <property type="match status" value="1"/>
</dbReference>
<evidence type="ECO:0000256" key="2">
    <source>
        <dbReference type="ARBA" id="ARBA00009256"/>
    </source>
</evidence>
<evidence type="ECO:0000256" key="5">
    <source>
        <dbReference type="ARBA" id="ARBA00022741"/>
    </source>
</evidence>
<accession>A0A0X8X915</accession>
<comment type="pathway">
    <text evidence="1 8">Cofactor biosynthesis; (R)-pantothenate biosynthesis; (R)-pantothenate from (R)-pantoate and beta-alanine: step 1/1.</text>
</comment>
<dbReference type="CDD" id="cd00560">
    <property type="entry name" value="PanC"/>
    <property type="match status" value="1"/>
</dbReference>
<feature type="binding site" evidence="8">
    <location>
        <position position="154"/>
    </location>
    <ligand>
        <name>(R)-pantoate</name>
        <dbReference type="ChEBI" id="CHEBI:15980"/>
    </ligand>
</feature>
<proteinExistence type="inferred from homology"/>
<evidence type="ECO:0000256" key="7">
    <source>
        <dbReference type="ARBA" id="ARBA00048258"/>
    </source>
</evidence>
<evidence type="ECO:0000313" key="9">
    <source>
        <dbReference type="EMBL" id="BAU57183.1"/>
    </source>
</evidence>
<gene>
    <name evidence="8 9" type="primary">panC</name>
    <name evidence="9" type="ORF">HH1059_04990</name>
</gene>
<dbReference type="HAMAP" id="MF_00158">
    <property type="entry name" value="PanC"/>
    <property type="match status" value="1"/>
</dbReference>
<keyword evidence="4 8" id="KW-0566">Pantothenate biosynthesis</keyword>
<dbReference type="GO" id="GO:0005524">
    <property type="term" value="F:ATP binding"/>
    <property type="evidence" value="ECO:0007669"/>
    <property type="project" value="UniProtKB-KW"/>
</dbReference>
<evidence type="ECO:0000256" key="3">
    <source>
        <dbReference type="ARBA" id="ARBA00022598"/>
    </source>
</evidence>
<dbReference type="GO" id="GO:0004592">
    <property type="term" value="F:pantoate-beta-alanine ligase activity"/>
    <property type="evidence" value="ECO:0007669"/>
    <property type="project" value="UniProtKB-UniRule"/>
</dbReference>
<evidence type="ECO:0000256" key="1">
    <source>
        <dbReference type="ARBA" id="ARBA00004990"/>
    </source>
</evidence>
<dbReference type="KEGG" id="hhk:HH1059_04990"/>
<feature type="binding site" evidence="8">
    <location>
        <position position="61"/>
    </location>
    <ligand>
        <name>beta-alanine</name>
        <dbReference type="ChEBI" id="CHEBI:57966"/>
    </ligand>
</feature>
<dbReference type="PANTHER" id="PTHR21299">
    <property type="entry name" value="CYTIDYLATE KINASE/PANTOATE-BETA-ALANINE LIGASE"/>
    <property type="match status" value="1"/>
</dbReference>
<dbReference type="OrthoDB" id="9773087at2"/>
<dbReference type="InterPro" id="IPR004821">
    <property type="entry name" value="Cyt_trans-like"/>
</dbReference>
<dbReference type="EMBL" id="AP017372">
    <property type="protein sequence ID" value="BAU57183.1"/>
    <property type="molecule type" value="Genomic_DNA"/>
</dbReference>
<keyword evidence="10" id="KW-1185">Reference proteome</keyword>
<dbReference type="UniPathway" id="UPA00028">
    <property type="reaction ID" value="UER00005"/>
</dbReference>
<evidence type="ECO:0000256" key="4">
    <source>
        <dbReference type="ARBA" id="ARBA00022655"/>
    </source>
</evidence>
<name>A0A0X8X915_HALHR</name>
<comment type="catalytic activity">
    <reaction evidence="7 8">
        <text>(R)-pantoate + beta-alanine + ATP = (R)-pantothenate + AMP + diphosphate + H(+)</text>
        <dbReference type="Rhea" id="RHEA:10912"/>
        <dbReference type="ChEBI" id="CHEBI:15378"/>
        <dbReference type="ChEBI" id="CHEBI:15980"/>
        <dbReference type="ChEBI" id="CHEBI:29032"/>
        <dbReference type="ChEBI" id="CHEBI:30616"/>
        <dbReference type="ChEBI" id="CHEBI:33019"/>
        <dbReference type="ChEBI" id="CHEBI:57966"/>
        <dbReference type="ChEBI" id="CHEBI:456215"/>
        <dbReference type="EC" id="6.3.2.1"/>
    </reaction>
</comment>
<feature type="binding site" evidence="8">
    <location>
        <begin position="185"/>
        <end position="188"/>
    </location>
    <ligand>
        <name>ATP</name>
        <dbReference type="ChEBI" id="CHEBI:30616"/>
    </ligand>
</feature>
<keyword evidence="3 8" id="KW-0436">Ligase</keyword>
<sequence length="284" mass="31283">MIQLSERHEMRQQARHWRARGERIGLVPTMGNLHQGHLKLVEELSNHVDRLVVSVFVNPLQFGPSEDYESYPRTLADDLRALAGYPVDAVFAPSAEQMYPRGAPATTIDLPALTNTLCGADRPGHFAGVALVVAKLFNIVEPDAAAFGNKDYQQLQVIRRLVQDLDYPVEILGVATVREADGLALSSRNNYLDAEQRRVAAELYATLQEMVAELRAGRRDYQQLEAAGATRLRQAGFSRVDYLAIRRSDDLAAPSPADTELVCLGAAQVGAARLIDNIAVRLID</sequence>
<dbReference type="NCBIfam" id="TIGR00125">
    <property type="entry name" value="cyt_tran_rel"/>
    <property type="match status" value="1"/>
</dbReference>
<dbReference type="EC" id="6.3.2.1" evidence="8"/>
<dbReference type="Proteomes" id="UP000218890">
    <property type="component" value="Chromosome"/>
</dbReference>
<feature type="binding site" evidence="8">
    <location>
        <position position="177"/>
    </location>
    <ligand>
        <name>ATP</name>
        <dbReference type="ChEBI" id="CHEBI:30616"/>
    </ligand>
</feature>
<comment type="function">
    <text evidence="8">Catalyzes the condensation of pantoate with beta-alanine in an ATP-dependent reaction via a pantoyl-adenylate intermediate.</text>
</comment>
<comment type="miscellaneous">
    <text evidence="8">The reaction proceeds by a bi uni uni bi ping pong mechanism.</text>
</comment>
<dbReference type="RefSeq" id="WP_096407892.1">
    <property type="nucleotide sequence ID" value="NZ_AP017372.2"/>
</dbReference>